<name>A0A3N0FL92_9GAMM</name>
<dbReference type="EMBL" id="RJLR01000080">
    <property type="protein sequence ID" value="RNM00934.1"/>
    <property type="molecule type" value="Genomic_DNA"/>
</dbReference>
<reference evidence="2 3" key="1">
    <citation type="submission" date="2018-11" db="EMBL/GenBank/DDBJ databases">
        <title>Characterization of surface water Dickeya isolates.</title>
        <authorList>
            <person name="Van Gijsegem F."/>
            <person name="Pedron J."/>
        </authorList>
    </citation>
    <scope>NUCLEOTIDE SEQUENCE [LARGE SCALE GENOMIC DNA]</scope>
    <source>
        <strain evidence="2 3">FVG1-MFV-O17</strain>
    </source>
</reference>
<protein>
    <submittedName>
        <fullName evidence="2">SMI1/KNR4 family protein</fullName>
    </submittedName>
</protein>
<dbReference type="InterPro" id="IPR018958">
    <property type="entry name" value="Knr4/Smi1-like_dom"/>
</dbReference>
<dbReference type="InterPro" id="IPR037883">
    <property type="entry name" value="Knr4/Smi1-like_sf"/>
</dbReference>
<dbReference type="RefSeq" id="WP_023638980.1">
    <property type="nucleotide sequence ID" value="NZ_RJLR01000080.1"/>
</dbReference>
<dbReference type="Proteomes" id="UP000276061">
    <property type="component" value="Unassembled WGS sequence"/>
</dbReference>
<evidence type="ECO:0000313" key="2">
    <source>
        <dbReference type="EMBL" id="RNM00934.1"/>
    </source>
</evidence>
<comment type="caution">
    <text evidence="2">The sequence shown here is derived from an EMBL/GenBank/DDBJ whole genome shotgun (WGS) entry which is preliminary data.</text>
</comment>
<evidence type="ECO:0000313" key="3">
    <source>
        <dbReference type="Proteomes" id="UP000276061"/>
    </source>
</evidence>
<dbReference type="SMART" id="SM00860">
    <property type="entry name" value="SMI1_KNR4"/>
    <property type="match status" value="1"/>
</dbReference>
<organism evidence="2 3">
    <name type="scientific">Dickeya undicola</name>
    <dbReference type="NCBI Taxonomy" id="1577887"/>
    <lineage>
        <taxon>Bacteria</taxon>
        <taxon>Pseudomonadati</taxon>
        <taxon>Pseudomonadota</taxon>
        <taxon>Gammaproteobacteria</taxon>
        <taxon>Enterobacterales</taxon>
        <taxon>Pectobacteriaceae</taxon>
        <taxon>Dickeya</taxon>
    </lineage>
</organism>
<accession>A0A3N0FL92</accession>
<evidence type="ECO:0000259" key="1">
    <source>
        <dbReference type="SMART" id="SM00860"/>
    </source>
</evidence>
<gene>
    <name evidence="2" type="ORF">EF878_20905</name>
</gene>
<dbReference type="OrthoDB" id="5880263at2"/>
<feature type="domain" description="Knr4/Smi1-like" evidence="1">
    <location>
        <begin position="25"/>
        <end position="137"/>
    </location>
</feature>
<dbReference type="Gene3D" id="3.40.1580.10">
    <property type="entry name" value="SMI1/KNR4-like"/>
    <property type="match status" value="1"/>
</dbReference>
<dbReference type="AlphaFoldDB" id="A0A3N0FL92"/>
<sequence length="143" mass="16221">MSKKELLDLIEKKEDLVNFGTADDAPSSEWIQKAEQALGVTLPEDYKWFLSEFGGGDICGEEIYSIYCLPFDEAVGGDLVYQNVISSDNVSIGKIVLSNTDFGEEYYFKIDDISKVYVSIGNKEMLYANDFIEYIKKRLMSYS</sequence>
<dbReference type="SUPFAM" id="SSF160631">
    <property type="entry name" value="SMI1/KNR4-like"/>
    <property type="match status" value="1"/>
</dbReference>
<proteinExistence type="predicted"/>
<dbReference type="Pfam" id="PF14568">
    <property type="entry name" value="SUKH_6"/>
    <property type="match status" value="1"/>
</dbReference>